<comment type="cofactor">
    <cofactor evidence="4">
        <name>Zn(2+)</name>
        <dbReference type="ChEBI" id="CHEBI:29105"/>
    </cofactor>
</comment>
<dbReference type="InterPro" id="IPR013154">
    <property type="entry name" value="ADH-like_N"/>
</dbReference>
<dbReference type="PANTHER" id="PTHR43401">
    <property type="entry name" value="L-THREONINE 3-DEHYDROGENASE"/>
    <property type="match status" value="1"/>
</dbReference>
<dbReference type="InterPro" id="IPR011032">
    <property type="entry name" value="GroES-like_sf"/>
</dbReference>
<dbReference type="Pfam" id="PF00107">
    <property type="entry name" value="ADH_zinc_N"/>
    <property type="match status" value="1"/>
</dbReference>
<dbReference type="GO" id="GO:0016616">
    <property type="term" value="F:oxidoreductase activity, acting on the CH-OH group of donors, NAD or NADP as acceptor"/>
    <property type="evidence" value="ECO:0007669"/>
    <property type="project" value="UniProtKB-ARBA"/>
</dbReference>
<dbReference type="GO" id="GO:0008270">
    <property type="term" value="F:zinc ion binding"/>
    <property type="evidence" value="ECO:0007669"/>
    <property type="project" value="InterPro"/>
</dbReference>
<keyword evidence="1 4" id="KW-0479">Metal-binding</keyword>
<dbReference type="PROSITE" id="PS00059">
    <property type="entry name" value="ADH_ZINC"/>
    <property type="match status" value="1"/>
</dbReference>
<keyword evidence="2 4" id="KW-0862">Zinc</keyword>
<dbReference type="OrthoDB" id="9777681at2"/>
<sequence>MLENAAANAESDLFGGLGISHWAPPSNFTKVINSVKCKNQAVYVDGLCHYIRRRAAWEKPPAEREDGMTTMKAVRCLGFGYQHRLETGIEVPKPKPGEVLVRVDASGICAADRAMWDGSGPWSLPFPFTPGHEFTGTVVELGDGAGARHGVKAGDRAVAELNITYGNDFFRQRGLYHLADRMDVIGATLDGGWAQYMIYPADAVIHKVPENLSNAAACYTEPLANAIHGVERADIGFEDVVVVSGAGPIGMGMLQAARLKTPRKLILVNPGAAKRRLALRLGADMAFHPDDPELKTALADLTDGRGADVFLEASGQTQAFTLGLELLRKAGRLVVFGVYKKPVAVDLNIFGEFKELDIRGGHLAPFTYRTALDLMSRGLIDGDACVTHTYPLEAFEEALERRPEPDEVQIKIILDPQM</sequence>
<protein>
    <submittedName>
        <fullName evidence="6">Zinc-binding dehydrogenase</fullName>
    </submittedName>
</protein>
<accession>A0A5C4JV89</accession>
<gene>
    <name evidence="6" type="ORF">FF124_05325</name>
</gene>
<evidence type="ECO:0000259" key="5">
    <source>
        <dbReference type="SMART" id="SM00829"/>
    </source>
</evidence>
<evidence type="ECO:0000256" key="2">
    <source>
        <dbReference type="ARBA" id="ARBA00022833"/>
    </source>
</evidence>
<dbReference type="Pfam" id="PF08240">
    <property type="entry name" value="ADH_N"/>
    <property type="match status" value="1"/>
</dbReference>
<dbReference type="Proteomes" id="UP000307874">
    <property type="component" value="Unassembled WGS sequence"/>
</dbReference>
<dbReference type="EMBL" id="VCLB01000003">
    <property type="protein sequence ID" value="TNB48559.1"/>
    <property type="molecule type" value="Genomic_DNA"/>
</dbReference>
<organism evidence="6 7">
    <name type="scientific">Martelella lutilitoris</name>
    <dbReference type="NCBI Taxonomy" id="2583532"/>
    <lineage>
        <taxon>Bacteria</taxon>
        <taxon>Pseudomonadati</taxon>
        <taxon>Pseudomonadota</taxon>
        <taxon>Alphaproteobacteria</taxon>
        <taxon>Hyphomicrobiales</taxon>
        <taxon>Aurantimonadaceae</taxon>
        <taxon>Martelella</taxon>
    </lineage>
</organism>
<comment type="caution">
    <text evidence="6">The sequence shown here is derived from an EMBL/GenBank/DDBJ whole genome shotgun (WGS) entry which is preliminary data.</text>
</comment>
<dbReference type="Gene3D" id="3.90.180.10">
    <property type="entry name" value="Medium-chain alcohol dehydrogenases, catalytic domain"/>
    <property type="match status" value="1"/>
</dbReference>
<dbReference type="SUPFAM" id="SSF51735">
    <property type="entry name" value="NAD(P)-binding Rossmann-fold domains"/>
    <property type="match status" value="1"/>
</dbReference>
<reference evidence="6 7" key="1">
    <citation type="submission" date="2019-06" db="EMBL/GenBank/DDBJ databases">
        <title>Martelella lutilitoris sp. nov., isolated from a tidal mudflat.</title>
        <authorList>
            <person name="Kim Y.-J."/>
        </authorList>
    </citation>
    <scope>NUCLEOTIDE SEQUENCE [LARGE SCALE GENOMIC DNA]</scope>
    <source>
        <strain evidence="6 7">GH2-6</strain>
    </source>
</reference>
<comment type="similarity">
    <text evidence="4">Belongs to the zinc-containing alcohol dehydrogenase family.</text>
</comment>
<evidence type="ECO:0000256" key="1">
    <source>
        <dbReference type="ARBA" id="ARBA00022723"/>
    </source>
</evidence>
<dbReference type="InterPro" id="IPR013149">
    <property type="entry name" value="ADH-like_C"/>
</dbReference>
<dbReference type="InterPro" id="IPR020843">
    <property type="entry name" value="ER"/>
</dbReference>
<dbReference type="InterPro" id="IPR036291">
    <property type="entry name" value="NAD(P)-bd_dom_sf"/>
</dbReference>
<feature type="domain" description="Enoyl reductase (ER)" evidence="5">
    <location>
        <begin position="78"/>
        <end position="380"/>
    </location>
</feature>
<evidence type="ECO:0000256" key="4">
    <source>
        <dbReference type="RuleBase" id="RU361277"/>
    </source>
</evidence>
<dbReference type="InterPro" id="IPR002328">
    <property type="entry name" value="ADH_Zn_CS"/>
</dbReference>
<dbReference type="SMART" id="SM00829">
    <property type="entry name" value="PKS_ER"/>
    <property type="match status" value="1"/>
</dbReference>
<dbReference type="Gene3D" id="3.40.50.720">
    <property type="entry name" value="NAD(P)-binding Rossmann-like Domain"/>
    <property type="match status" value="1"/>
</dbReference>
<dbReference type="SUPFAM" id="SSF50129">
    <property type="entry name" value="GroES-like"/>
    <property type="match status" value="1"/>
</dbReference>
<dbReference type="InterPro" id="IPR050129">
    <property type="entry name" value="Zn_alcohol_dh"/>
</dbReference>
<proteinExistence type="inferred from homology"/>
<name>A0A5C4JV89_9HYPH</name>
<keyword evidence="3" id="KW-0560">Oxidoreductase</keyword>
<dbReference type="PANTHER" id="PTHR43401:SF2">
    <property type="entry name" value="L-THREONINE 3-DEHYDROGENASE"/>
    <property type="match status" value="1"/>
</dbReference>
<evidence type="ECO:0000313" key="7">
    <source>
        <dbReference type="Proteomes" id="UP000307874"/>
    </source>
</evidence>
<keyword evidence="7" id="KW-1185">Reference proteome</keyword>
<evidence type="ECO:0000256" key="3">
    <source>
        <dbReference type="ARBA" id="ARBA00023002"/>
    </source>
</evidence>
<dbReference type="AlphaFoldDB" id="A0A5C4JV89"/>
<evidence type="ECO:0000313" key="6">
    <source>
        <dbReference type="EMBL" id="TNB48559.1"/>
    </source>
</evidence>